<accession>A0A9P6H784</accession>
<evidence type="ECO:0000256" key="8">
    <source>
        <dbReference type="ARBA" id="ARBA00048679"/>
    </source>
</evidence>
<protein>
    <recommendedName>
        <fullName evidence="1">non-specific serine/threonine protein kinase</fullName>
        <ecNumber evidence="1">2.7.11.1</ecNumber>
    </recommendedName>
</protein>
<comment type="caution">
    <text evidence="12">The sequence shown here is derived from an EMBL/GenBank/DDBJ whole genome shotgun (WGS) entry which is preliminary data.</text>
</comment>
<dbReference type="Pfam" id="PF00069">
    <property type="entry name" value="Pkinase"/>
    <property type="match status" value="2"/>
</dbReference>
<keyword evidence="6 9" id="KW-0067">ATP-binding</keyword>
<keyword evidence="13" id="KW-1185">Reference proteome</keyword>
<evidence type="ECO:0000256" key="6">
    <source>
        <dbReference type="ARBA" id="ARBA00022840"/>
    </source>
</evidence>
<dbReference type="EC" id="2.7.11.1" evidence="1"/>
<dbReference type="PANTHER" id="PTHR47634:SF9">
    <property type="entry name" value="PROTEIN KINASE DOMAIN-CONTAINING PROTEIN-RELATED"/>
    <property type="match status" value="1"/>
</dbReference>
<dbReference type="GO" id="GO:0004674">
    <property type="term" value="F:protein serine/threonine kinase activity"/>
    <property type="evidence" value="ECO:0007669"/>
    <property type="project" value="UniProtKB-KW"/>
</dbReference>
<dbReference type="AlphaFoldDB" id="A0A9P6H784"/>
<dbReference type="PROSITE" id="PS50011">
    <property type="entry name" value="PROTEIN_KINASE_DOM"/>
    <property type="match status" value="1"/>
</dbReference>
<comment type="catalytic activity">
    <reaction evidence="7">
        <text>L-threonyl-[protein] + ATP = O-phospho-L-threonyl-[protein] + ADP + H(+)</text>
        <dbReference type="Rhea" id="RHEA:46608"/>
        <dbReference type="Rhea" id="RHEA-COMP:11060"/>
        <dbReference type="Rhea" id="RHEA-COMP:11605"/>
        <dbReference type="ChEBI" id="CHEBI:15378"/>
        <dbReference type="ChEBI" id="CHEBI:30013"/>
        <dbReference type="ChEBI" id="CHEBI:30616"/>
        <dbReference type="ChEBI" id="CHEBI:61977"/>
        <dbReference type="ChEBI" id="CHEBI:456216"/>
        <dbReference type="EC" id="2.7.11.1"/>
    </reaction>
</comment>
<dbReference type="GO" id="GO:0050684">
    <property type="term" value="P:regulation of mRNA processing"/>
    <property type="evidence" value="ECO:0007669"/>
    <property type="project" value="TreeGrafter"/>
</dbReference>
<dbReference type="InterPro" id="IPR008271">
    <property type="entry name" value="Ser/Thr_kinase_AS"/>
</dbReference>
<feature type="domain" description="Protein kinase" evidence="11">
    <location>
        <begin position="94"/>
        <end position="458"/>
    </location>
</feature>
<sequence>MLSSVPIRHPLRTGLSRVLLARALSPGFRIVSRPLSSTSSRIFQQPPHLPDVTYQASNYPEALGWPEEDLTATADEGAGFYPLRLGEALDHERFVITRKLGWGGYSTVWLARDRKENRHVAIKVLSAFASREIKEGRLAELELLRKVTNASPNHRGAGHVIRLLHEFTFESSAGQHVCLVTDVLSYSASGLQSQLQDPRLPLAFILRLTKHVLKGLEYLHDECKVVHSDLKPGNILLLPSDVNEVIIHELSAQVGKFYGFPKVIQPKEPPFHPVVSSPLIFHLDTSKDAGLDWVIVDMGHAHPQGEHLSKLVQPYALRAPEVILGLEWGTAIDIWSLGCMMYEFATSSWLFWPEAMGDISSDVVHLAQMTRRTGQDHDDVALKQYEIREKHHDLHGMLKRATMGDAELLPIESELNESTVYSDGAGEVASFVRIMRSFLALDPAKRPRAAEALRDPAFMDIP</sequence>
<dbReference type="OrthoDB" id="5979581at2759"/>
<keyword evidence="4 9" id="KW-0547">Nucleotide-binding</keyword>
<dbReference type="InterPro" id="IPR011009">
    <property type="entry name" value="Kinase-like_dom_sf"/>
</dbReference>
<proteinExistence type="inferred from homology"/>
<dbReference type="GO" id="GO:0005524">
    <property type="term" value="F:ATP binding"/>
    <property type="evidence" value="ECO:0007669"/>
    <property type="project" value="UniProtKB-UniRule"/>
</dbReference>
<keyword evidence="2 10" id="KW-0723">Serine/threonine-protein kinase</keyword>
<organism evidence="12 13">
    <name type="scientific">Thelephora terrestris</name>
    <dbReference type="NCBI Taxonomy" id="56493"/>
    <lineage>
        <taxon>Eukaryota</taxon>
        <taxon>Fungi</taxon>
        <taxon>Dikarya</taxon>
        <taxon>Basidiomycota</taxon>
        <taxon>Agaricomycotina</taxon>
        <taxon>Agaricomycetes</taxon>
        <taxon>Thelephorales</taxon>
        <taxon>Thelephoraceae</taxon>
        <taxon>Thelephora</taxon>
    </lineage>
</organism>
<keyword evidence="3" id="KW-0808">Transferase</keyword>
<keyword evidence="5 12" id="KW-0418">Kinase</keyword>
<evidence type="ECO:0000256" key="9">
    <source>
        <dbReference type="PROSITE-ProRule" id="PRU10141"/>
    </source>
</evidence>
<evidence type="ECO:0000256" key="5">
    <source>
        <dbReference type="ARBA" id="ARBA00022777"/>
    </source>
</evidence>
<evidence type="ECO:0000313" key="13">
    <source>
        <dbReference type="Proteomes" id="UP000736335"/>
    </source>
</evidence>
<dbReference type="Gene3D" id="3.30.200.20">
    <property type="entry name" value="Phosphorylase Kinase, domain 1"/>
    <property type="match status" value="1"/>
</dbReference>
<dbReference type="PROSITE" id="PS00107">
    <property type="entry name" value="PROTEIN_KINASE_ATP"/>
    <property type="match status" value="1"/>
</dbReference>
<evidence type="ECO:0000256" key="4">
    <source>
        <dbReference type="ARBA" id="ARBA00022741"/>
    </source>
</evidence>
<comment type="similarity">
    <text evidence="10">Belongs to the protein kinase superfamily.</text>
</comment>
<evidence type="ECO:0000256" key="10">
    <source>
        <dbReference type="RuleBase" id="RU000304"/>
    </source>
</evidence>
<evidence type="ECO:0000256" key="7">
    <source>
        <dbReference type="ARBA" id="ARBA00047899"/>
    </source>
</evidence>
<evidence type="ECO:0000256" key="2">
    <source>
        <dbReference type="ARBA" id="ARBA00022527"/>
    </source>
</evidence>
<evidence type="ECO:0000259" key="11">
    <source>
        <dbReference type="PROSITE" id="PS50011"/>
    </source>
</evidence>
<dbReference type="GO" id="GO:0000245">
    <property type="term" value="P:spliceosomal complex assembly"/>
    <property type="evidence" value="ECO:0007669"/>
    <property type="project" value="TreeGrafter"/>
</dbReference>
<dbReference type="EMBL" id="WIUZ02000015">
    <property type="protein sequence ID" value="KAF9780781.1"/>
    <property type="molecule type" value="Genomic_DNA"/>
</dbReference>
<gene>
    <name evidence="12" type="ORF">BJ322DRAFT_281787</name>
</gene>
<reference evidence="12" key="2">
    <citation type="submission" date="2020-11" db="EMBL/GenBank/DDBJ databases">
        <authorList>
            <consortium name="DOE Joint Genome Institute"/>
            <person name="Kuo A."/>
            <person name="Miyauchi S."/>
            <person name="Kiss E."/>
            <person name="Drula E."/>
            <person name="Kohler A."/>
            <person name="Sanchez-Garcia M."/>
            <person name="Andreopoulos B."/>
            <person name="Barry K.W."/>
            <person name="Bonito G."/>
            <person name="Buee M."/>
            <person name="Carver A."/>
            <person name="Chen C."/>
            <person name="Cichocki N."/>
            <person name="Clum A."/>
            <person name="Culley D."/>
            <person name="Crous P.W."/>
            <person name="Fauchery L."/>
            <person name="Girlanda M."/>
            <person name="Hayes R."/>
            <person name="Keri Z."/>
            <person name="Labutti K."/>
            <person name="Lipzen A."/>
            <person name="Lombard V."/>
            <person name="Magnuson J."/>
            <person name="Maillard F."/>
            <person name="Morin E."/>
            <person name="Murat C."/>
            <person name="Nolan M."/>
            <person name="Ohm R."/>
            <person name="Pangilinan J."/>
            <person name="Pereira M."/>
            <person name="Perotto S."/>
            <person name="Peter M."/>
            <person name="Riley R."/>
            <person name="Sitrit Y."/>
            <person name="Stielow B."/>
            <person name="Szollosi G."/>
            <person name="Zifcakova L."/>
            <person name="Stursova M."/>
            <person name="Spatafora J.W."/>
            <person name="Tedersoo L."/>
            <person name="Vaario L.-M."/>
            <person name="Yamada A."/>
            <person name="Yan M."/>
            <person name="Wang P."/>
            <person name="Xu J."/>
            <person name="Bruns T."/>
            <person name="Baldrian P."/>
            <person name="Vilgalys R."/>
            <person name="Henrissat B."/>
            <person name="Grigoriev I.V."/>
            <person name="Hibbett D."/>
            <person name="Nagy L.G."/>
            <person name="Martin F.M."/>
        </authorList>
    </citation>
    <scope>NUCLEOTIDE SEQUENCE</scope>
    <source>
        <strain evidence="12">UH-Tt-Lm1</strain>
    </source>
</reference>
<dbReference type="SMART" id="SM00220">
    <property type="entry name" value="S_TKc"/>
    <property type="match status" value="1"/>
</dbReference>
<dbReference type="Proteomes" id="UP000736335">
    <property type="component" value="Unassembled WGS sequence"/>
</dbReference>
<dbReference type="PANTHER" id="PTHR47634">
    <property type="entry name" value="PROTEIN KINASE DOMAIN-CONTAINING PROTEIN-RELATED"/>
    <property type="match status" value="1"/>
</dbReference>
<dbReference type="InterPro" id="IPR017441">
    <property type="entry name" value="Protein_kinase_ATP_BS"/>
</dbReference>
<name>A0A9P6H784_9AGAM</name>
<evidence type="ECO:0000313" key="12">
    <source>
        <dbReference type="EMBL" id="KAF9780781.1"/>
    </source>
</evidence>
<reference evidence="12" key="1">
    <citation type="journal article" date="2020" name="Nat. Commun.">
        <title>Large-scale genome sequencing of mycorrhizal fungi provides insights into the early evolution of symbiotic traits.</title>
        <authorList>
            <person name="Miyauchi S."/>
            <person name="Kiss E."/>
            <person name="Kuo A."/>
            <person name="Drula E."/>
            <person name="Kohler A."/>
            <person name="Sanchez-Garcia M."/>
            <person name="Morin E."/>
            <person name="Andreopoulos B."/>
            <person name="Barry K.W."/>
            <person name="Bonito G."/>
            <person name="Buee M."/>
            <person name="Carver A."/>
            <person name="Chen C."/>
            <person name="Cichocki N."/>
            <person name="Clum A."/>
            <person name="Culley D."/>
            <person name="Crous P.W."/>
            <person name="Fauchery L."/>
            <person name="Girlanda M."/>
            <person name="Hayes R.D."/>
            <person name="Keri Z."/>
            <person name="LaButti K."/>
            <person name="Lipzen A."/>
            <person name="Lombard V."/>
            <person name="Magnuson J."/>
            <person name="Maillard F."/>
            <person name="Murat C."/>
            <person name="Nolan M."/>
            <person name="Ohm R.A."/>
            <person name="Pangilinan J."/>
            <person name="Pereira M.F."/>
            <person name="Perotto S."/>
            <person name="Peter M."/>
            <person name="Pfister S."/>
            <person name="Riley R."/>
            <person name="Sitrit Y."/>
            <person name="Stielow J.B."/>
            <person name="Szollosi G."/>
            <person name="Zifcakova L."/>
            <person name="Stursova M."/>
            <person name="Spatafora J.W."/>
            <person name="Tedersoo L."/>
            <person name="Vaario L.M."/>
            <person name="Yamada A."/>
            <person name="Yan M."/>
            <person name="Wang P."/>
            <person name="Xu J."/>
            <person name="Bruns T."/>
            <person name="Baldrian P."/>
            <person name="Vilgalys R."/>
            <person name="Dunand C."/>
            <person name="Henrissat B."/>
            <person name="Grigoriev I.V."/>
            <person name="Hibbett D."/>
            <person name="Nagy L.G."/>
            <person name="Martin F.M."/>
        </authorList>
    </citation>
    <scope>NUCLEOTIDE SEQUENCE</scope>
    <source>
        <strain evidence="12">UH-Tt-Lm1</strain>
    </source>
</reference>
<dbReference type="SUPFAM" id="SSF56112">
    <property type="entry name" value="Protein kinase-like (PK-like)"/>
    <property type="match status" value="1"/>
</dbReference>
<comment type="catalytic activity">
    <reaction evidence="8">
        <text>L-seryl-[protein] + ATP = O-phospho-L-seryl-[protein] + ADP + H(+)</text>
        <dbReference type="Rhea" id="RHEA:17989"/>
        <dbReference type="Rhea" id="RHEA-COMP:9863"/>
        <dbReference type="Rhea" id="RHEA-COMP:11604"/>
        <dbReference type="ChEBI" id="CHEBI:15378"/>
        <dbReference type="ChEBI" id="CHEBI:29999"/>
        <dbReference type="ChEBI" id="CHEBI:30616"/>
        <dbReference type="ChEBI" id="CHEBI:83421"/>
        <dbReference type="ChEBI" id="CHEBI:456216"/>
        <dbReference type="EC" id="2.7.11.1"/>
    </reaction>
</comment>
<dbReference type="PROSITE" id="PS00108">
    <property type="entry name" value="PROTEIN_KINASE_ST"/>
    <property type="match status" value="1"/>
</dbReference>
<evidence type="ECO:0000256" key="1">
    <source>
        <dbReference type="ARBA" id="ARBA00012513"/>
    </source>
</evidence>
<feature type="binding site" evidence="9">
    <location>
        <position position="123"/>
    </location>
    <ligand>
        <name>ATP</name>
        <dbReference type="ChEBI" id="CHEBI:30616"/>
    </ligand>
</feature>
<evidence type="ECO:0000256" key="3">
    <source>
        <dbReference type="ARBA" id="ARBA00022679"/>
    </source>
</evidence>
<dbReference type="InterPro" id="IPR051334">
    <property type="entry name" value="SRPK"/>
</dbReference>
<dbReference type="InterPro" id="IPR000719">
    <property type="entry name" value="Prot_kinase_dom"/>
</dbReference>
<dbReference type="Gene3D" id="1.10.510.10">
    <property type="entry name" value="Transferase(Phosphotransferase) domain 1"/>
    <property type="match status" value="1"/>
</dbReference>